<feature type="compositionally biased region" description="Basic and acidic residues" evidence="1">
    <location>
        <begin position="458"/>
        <end position="472"/>
    </location>
</feature>
<accession>A0AAV9Q6T8</accession>
<feature type="region of interest" description="Disordered" evidence="1">
    <location>
        <begin position="216"/>
        <end position="255"/>
    </location>
</feature>
<keyword evidence="2" id="KW-0808">Transferase</keyword>
<dbReference type="EMBL" id="JAXLQG010000010">
    <property type="protein sequence ID" value="KAK5535196.1"/>
    <property type="molecule type" value="Genomic_DNA"/>
</dbReference>
<evidence type="ECO:0000313" key="2">
    <source>
        <dbReference type="EMBL" id="KAK5535196.1"/>
    </source>
</evidence>
<reference evidence="2 3" key="1">
    <citation type="submission" date="2023-06" db="EMBL/GenBank/DDBJ databases">
        <title>Black Yeasts Isolated from many extreme environments.</title>
        <authorList>
            <person name="Coleine C."/>
            <person name="Stajich J.E."/>
            <person name="Selbmann L."/>
        </authorList>
    </citation>
    <scope>NUCLEOTIDE SEQUENCE [LARGE SCALE GENOMIC DNA]</scope>
    <source>
        <strain evidence="2 3">CCFEE 5887</strain>
    </source>
</reference>
<proteinExistence type="predicted"/>
<dbReference type="GO" id="GO:0003852">
    <property type="term" value="F:2-isopropylmalate synthase activity"/>
    <property type="evidence" value="ECO:0007669"/>
    <property type="project" value="UniProtKB-EC"/>
</dbReference>
<dbReference type="AlphaFoldDB" id="A0AAV9Q6T8"/>
<protein>
    <submittedName>
        <fullName evidence="2">2-isopropylmalate synthase (Alpha-isopropylmalate synthase) (Alpha-IPM synthetase)</fullName>
        <ecNumber evidence="2">2.3.3.13</ecNumber>
    </submittedName>
</protein>
<dbReference type="EC" id="2.3.3.13" evidence="2"/>
<comment type="caution">
    <text evidence="2">The sequence shown here is derived from an EMBL/GenBank/DDBJ whole genome shotgun (WGS) entry which is preliminary data.</text>
</comment>
<name>A0AAV9Q6T8_9PEZI</name>
<feature type="region of interest" description="Disordered" evidence="1">
    <location>
        <begin position="442"/>
        <end position="565"/>
    </location>
</feature>
<organism evidence="2 3">
    <name type="scientific">Vermiconidia calcicola</name>
    <dbReference type="NCBI Taxonomy" id="1690605"/>
    <lineage>
        <taxon>Eukaryota</taxon>
        <taxon>Fungi</taxon>
        <taxon>Dikarya</taxon>
        <taxon>Ascomycota</taxon>
        <taxon>Pezizomycotina</taxon>
        <taxon>Dothideomycetes</taxon>
        <taxon>Dothideomycetidae</taxon>
        <taxon>Mycosphaerellales</taxon>
        <taxon>Extremaceae</taxon>
        <taxon>Vermiconidia</taxon>
    </lineage>
</organism>
<sequence length="565" mass="62105">MRYQNWDVLLFPADSKIPIQEFDTKCYALEQNGRASSLQAIDGDRNSYESMTVLPTLTCFVASLDRGSSFRVSIHSWEKPKPSDLLLSYKTPEEVVLFEAKVYIDGILMAQRTIEDGVWPEVIADREGGPHRLRFPSFHKEVLQQPHWEPGDPVGRIRLVLSEGVLRETTPPAPSAAMFDRFRDVVTFSFQHAPQNVLEYSGIAWPNMRLFGKVSKRSMRPPPISSRLPPVPGHEAHSHSPRRTAGAINGGRPSSDEMEAFQKLLNVQTFSDLQSDPVSRSGPFTAMRRFSPESRGSSADCEDPFLSAAPISTRQWRAQVRSSSHDIPMLDYNSNNSGAPTEMSGLSFPGASFLKHMNQANPQEIIQALCPERKEQLLKALGKSQNPAHGTQPPTTTPLVVTDRSRAHSLADPTVAALSTGRQSNISGEIGADSWARNLPKHEYSERHSSARSSLGSRGDKDRNFSKIDISPKRTQASNDKARRSSLVPPEVRSSSGCISRPRSSSNASKRKRRSLSPSIAIGTPVNKVPVVIDSPSNASEGEKDLGLTRDTPTPSDGGMPLQVG</sequence>
<gene>
    <name evidence="2" type="primary">LEU4_2</name>
    <name evidence="2" type="ORF">LTR25_006204</name>
</gene>
<evidence type="ECO:0000313" key="3">
    <source>
        <dbReference type="Proteomes" id="UP001345827"/>
    </source>
</evidence>
<feature type="compositionally biased region" description="Pro residues" evidence="1">
    <location>
        <begin position="220"/>
        <end position="232"/>
    </location>
</feature>
<dbReference type="Proteomes" id="UP001345827">
    <property type="component" value="Unassembled WGS sequence"/>
</dbReference>
<feature type="compositionally biased region" description="Low complexity" evidence="1">
    <location>
        <begin position="493"/>
        <end position="508"/>
    </location>
</feature>
<keyword evidence="3" id="KW-1185">Reference proteome</keyword>
<evidence type="ECO:0000256" key="1">
    <source>
        <dbReference type="SAM" id="MobiDB-lite"/>
    </source>
</evidence>
<keyword evidence="2" id="KW-0012">Acyltransferase</keyword>